<dbReference type="GO" id="GO:0005886">
    <property type="term" value="C:plasma membrane"/>
    <property type="evidence" value="ECO:0000318"/>
    <property type="project" value="GO_Central"/>
</dbReference>
<comment type="subcellular location">
    <subcellularLocation>
        <location evidence="6">Membrane</location>
        <topology evidence="6">Multi-pass membrane protein</topology>
    </subcellularLocation>
</comment>
<proteinExistence type="inferred from homology"/>
<feature type="transmembrane region" description="Helical" evidence="6">
    <location>
        <begin position="100"/>
        <end position="117"/>
    </location>
</feature>
<evidence type="ECO:0000256" key="2">
    <source>
        <dbReference type="ARBA" id="ARBA00022692"/>
    </source>
</evidence>
<feature type="transmembrane region" description="Helical" evidence="6">
    <location>
        <begin position="123"/>
        <end position="142"/>
    </location>
</feature>
<name>A0A1U8AYS7_NELNU</name>
<organism evidence="8 9">
    <name type="scientific">Nelumbo nucifera</name>
    <name type="common">Sacred lotus</name>
    <dbReference type="NCBI Taxonomy" id="4432"/>
    <lineage>
        <taxon>Eukaryota</taxon>
        <taxon>Viridiplantae</taxon>
        <taxon>Streptophyta</taxon>
        <taxon>Embryophyta</taxon>
        <taxon>Tracheophyta</taxon>
        <taxon>Spermatophyta</taxon>
        <taxon>Magnoliopsida</taxon>
        <taxon>Proteales</taxon>
        <taxon>Nelumbonaceae</taxon>
        <taxon>Nelumbo</taxon>
    </lineage>
</organism>
<dbReference type="RefSeq" id="XP_010271914.1">
    <property type="nucleotide sequence ID" value="XM_010273612.1"/>
</dbReference>
<dbReference type="OMA" id="VEWLSNS"/>
<keyword evidence="2 6" id="KW-0812">Transmembrane</keyword>
<dbReference type="OrthoDB" id="73901at2759"/>
<keyword evidence="6" id="KW-0813">Transport</keyword>
<evidence type="ECO:0000256" key="4">
    <source>
        <dbReference type="ARBA" id="ARBA00022989"/>
    </source>
</evidence>
<comment type="similarity">
    <text evidence="1 6">Belongs to the copper transporter (Ctr) (TC 1.A.56) family. SLC31A subfamily.</text>
</comment>
<feature type="transmembrane region" description="Helical" evidence="6">
    <location>
        <begin position="57"/>
        <end position="80"/>
    </location>
</feature>
<dbReference type="Pfam" id="PF04145">
    <property type="entry name" value="Ctr"/>
    <property type="match status" value="1"/>
</dbReference>
<sequence>MDHGMGDSGTDTEVSPPQISSDVSSVAMPSQKSMMHGSFFWGKDVEILFSGWPQGELGMYILALFSVFLLAVAVEMLSVWSVKSAGMKAAGTIARVTHTGLYLLRMGLSYLIMLSVMSFNGEVFLVAVAGHAVGFFLFRSLVAHQPQTRLNDKPITTLPISVV</sequence>
<keyword evidence="5 6" id="KW-0472">Membrane</keyword>
<keyword evidence="4 6" id="KW-1133">Transmembrane helix</keyword>
<dbReference type="PANTHER" id="PTHR12483">
    <property type="entry name" value="SOLUTE CARRIER FAMILY 31 COPPER TRANSPORTERS"/>
    <property type="match status" value="1"/>
</dbReference>
<gene>
    <name evidence="9" type="primary">LOC104607859</name>
</gene>
<evidence type="ECO:0000256" key="1">
    <source>
        <dbReference type="ARBA" id="ARBA00006921"/>
    </source>
</evidence>
<keyword evidence="6" id="KW-0186">Copper</keyword>
<dbReference type="AlphaFoldDB" id="A0A1U8AYS7"/>
<dbReference type="PANTHER" id="PTHR12483:SF24">
    <property type="entry name" value="COPPER TRANSPORTER 2-RELATED"/>
    <property type="match status" value="1"/>
</dbReference>
<reference evidence="9" key="1">
    <citation type="submission" date="2025-08" db="UniProtKB">
        <authorList>
            <consortium name="RefSeq"/>
        </authorList>
    </citation>
    <scope>IDENTIFICATION</scope>
</reference>
<evidence type="ECO:0000313" key="9">
    <source>
        <dbReference type="RefSeq" id="XP_010271914.1"/>
    </source>
</evidence>
<feature type="region of interest" description="Disordered" evidence="7">
    <location>
        <begin position="1"/>
        <end position="24"/>
    </location>
</feature>
<evidence type="ECO:0000256" key="6">
    <source>
        <dbReference type="RuleBase" id="RU367022"/>
    </source>
</evidence>
<dbReference type="GO" id="GO:0005375">
    <property type="term" value="F:copper ion transmembrane transporter activity"/>
    <property type="evidence" value="ECO:0000318"/>
    <property type="project" value="GO_Central"/>
</dbReference>
<keyword evidence="8" id="KW-1185">Reference proteome</keyword>
<protein>
    <recommendedName>
        <fullName evidence="6">Copper transport protein</fullName>
    </recommendedName>
</protein>
<evidence type="ECO:0000313" key="8">
    <source>
        <dbReference type="Proteomes" id="UP000189703"/>
    </source>
</evidence>
<dbReference type="GeneID" id="104607859"/>
<dbReference type="eggNOG" id="KOG3386">
    <property type="taxonomic scope" value="Eukaryota"/>
</dbReference>
<dbReference type="InterPro" id="IPR007274">
    <property type="entry name" value="Cop_transporter"/>
</dbReference>
<accession>A0A1U8AYS7</accession>
<evidence type="ECO:0000256" key="7">
    <source>
        <dbReference type="SAM" id="MobiDB-lite"/>
    </source>
</evidence>
<evidence type="ECO:0000256" key="5">
    <source>
        <dbReference type="ARBA" id="ARBA00023136"/>
    </source>
</evidence>
<dbReference type="Proteomes" id="UP000189703">
    <property type="component" value="Unplaced"/>
</dbReference>
<feature type="compositionally biased region" description="Polar residues" evidence="7">
    <location>
        <begin position="9"/>
        <end position="24"/>
    </location>
</feature>
<keyword evidence="3 6" id="KW-0187">Copper transport</keyword>
<dbReference type="KEGG" id="nnu:104607859"/>
<evidence type="ECO:0000256" key="3">
    <source>
        <dbReference type="ARBA" id="ARBA00022796"/>
    </source>
</evidence>
<keyword evidence="6" id="KW-0406">Ion transport</keyword>